<comment type="caution">
    <text evidence="2">The sequence shown here is derived from an EMBL/GenBank/DDBJ whole genome shotgun (WGS) entry which is preliminary data.</text>
</comment>
<dbReference type="PANTHER" id="PTHR43796:SF2">
    <property type="entry name" value="CARBOXYNORSPERMIDINE SYNTHASE"/>
    <property type="match status" value="1"/>
</dbReference>
<dbReference type="Pfam" id="PF03435">
    <property type="entry name" value="Sacchrp_dh_NADP"/>
    <property type="match status" value="1"/>
</dbReference>
<dbReference type="Gene3D" id="3.40.50.720">
    <property type="entry name" value="NAD(P)-binding Rossmann-like Domain"/>
    <property type="match status" value="1"/>
</dbReference>
<dbReference type="PANTHER" id="PTHR43796">
    <property type="entry name" value="CARBOXYNORSPERMIDINE SYNTHASE"/>
    <property type="match status" value="1"/>
</dbReference>
<feature type="domain" description="Saccharopine dehydrogenase NADP binding" evidence="1">
    <location>
        <begin position="4"/>
        <end position="122"/>
    </location>
</feature>
<dbReference type="SUPFAM" id="SSF51735">
    <property type="entry name" value="NAD(P)-binding Rossmann-fold domains"/>
    <property type="match status" value="1"/>
</dbReference>
<organism evidence="2 3">
    <name type="scientific">Psychrobacillus vulpis</name>
    <dbReference type="NCBI Taxonomy" id="2325572"/>
    <lineage>
        <taxon>Bacteria</taxon>
        <taxon>Bacillati</taxon>
        <taxon>Bacillota</taxon>
        <taxon>Bacilli</taxon>
        <taxon>Bacillales</taxon>
        <taxon>Bacillaceae</taxon>
        <taxon>Psychrobacillus</taxon>
    </lineage>
</organism>
<sequence length="353" mass="39924">MKKVMVIGASGVLGKLVCIELLRIFDNQIKLIVTDYKTERGKKLANSFNNNVQFQYLDVNEEENVKQVVKDIDIVVVVLKQKIPNIQKCCIDNKILCVDVTPFYDFVEKVNELNQSAENNDVGSVVMSGFFPGLSGLMVKKAVSDFKEVTEINVGLLQNTNAKAGISGILDMLKIITQQVHFENKVISGFTKKRKIYFLNHLKEKEVRLIEHSEKILLKDKLRTNPINYWTSWNVNAFNKQVSLLRQIGFIDIIHKLNNKFLSKVVKHNPNKNESASLTVEVKGIVDNNERVRILSLSTSSDYHTTAMVTASLAKIAEQKNVKGVVCPFEITNLDELLSEINCPNIVIQEVEM</sequence>
<reference evidence="2 3" key="1">
    <citation type="submission" date="2019-06" db="EMBL/GenBank/DDBJ databases">
        <title>Psychrobacillus vulpis sp. nov., a new species isolated from feces of a red fox that inhabits in The Tablas de Daimiel Natural Park, Albacete, Spain.</title>
        <authorList>
            <person name="Rodriguez M."/>
            <person name="Reina J.C."/>
            <person name="Bejar V."/>
            <person name="Llamas I."/>
        </authorList>
    </citation>
    <scope>NUCLEOTIDE SEQUENCE [LARGE SCALE GENOMIC DNA]</scope>
    <source>
        <strain evidence="2 3">Z8</strain>
    </source>
</reference>
<evidence type="ECO:0000259" key="1">
    <source>
        <dbReference type="Pfam" id="PF03435"/>
    </source>
</evidence>
<keyword evidence="3" id="KW-1185">Reference proteome</keyword>
<protein>
    <recommendedName>
        <fullName evidence="1">Saccharopine dehydrogenase NADP binding domain-containing protein</fullName>
    </recommendedName>
</protein>
<name>A0A544TBT8_9BACI</name>
<dbReference type="Gene3D" id="3.30.360.10">
    <property type="entry name" value="Dihydrodipicolinate Reductase, domain 2"/>
    <property type="match status" value="1"/>
</dbReference>
<evidence type="ECO:0000313" key="3">
    <source>
        <dbReference type="Proteomes" id="UP000316626"/>
    </source>
</evidence>
<evidence type="ECO:0000313" key="2">
    <source>
        <dbReference type="EMBL" id="TQR14849.1"/>
    </source>
</evidence>
<dbReference type="AlphaFoldDB" id="A0A544TBT8"/>
<dbReference type="OrthoDB" id="2666787at2"/>
<dbReference type="InterPro" id="IPR036291">
    <property type="entry name" value="NAD(P)-bd_dom_sf"/>
</dbReference>
<proteinExistence type="predicted"/>
<dbReference type="Proteomes" id="UP000316626">
    <property type="component" value="Unassembled WGS sequence"/>
</dbReference>
<gene>
    <name evidence="2" type="ORF">FG384_19435</name>
</gene>
<dbReference type="InterPro" id="IPR005097">
    <property type="entry name" value="Sacchrp_dh_NADP-bd"/>
</dbReference>
<accession>A0A544TBT8</accession>
<dbReference type="EMBL" id="VDGI01000057">
    <property type="protein sequence ID" value="TQR14849.1"/>
    <property type="molecule type" value="Genomic_DNA"/>
</dbReference>
<dbReference type="RefSeq" id="WP_142644339.1">
    <property type="nucleotide sequence ID" value="NZ_VDGI01000057.1"/>
</dbReference>